<comment type="similarity">
    <text evidence="1">Belongs to the leucine-binding protein family.</text>
</comment>
<protein>
    <submittedName>
        <fullName evidence="5">ABC transporter substrate-binding protein</fullName>
    </submittedName>
</protein>
<feature type="signal peptide" evidence="3">
    <location>
        <begin position="1"/>
        <end position="26"/>
    </location>
</feature>
<evidence type="ECO:0000313" key="5">
    <source>
        <dbReference type="EMBL" id="XBP69343.1"/>
    </source>
</evidence>
<evidence type="ECO:0000256" key="3">
    <source>
        <dbReference type="SAM" id="SignalP"/>
    </source>
</evidence>
<evidence type="ECO:0000256" key="1">
    <source>
        <dbReference type="ARBA" id="ARBA00010062"/>
    </source>
</evidence>
<dbReference type="SUPFAM" id="SSF53822">
    <property type="entry name" value="Periplasmic binding protein-like I"/>
    <property type="match status" value="1"/>
</dbReference>
<dbReference type="PANTHER" id="PTHR47235:SF1">
    <property type="entry name" value="BLR6548 PROTEIN"/>
    <property type="match status" value="1"/>
</dbReference>
<name>A0AAU7LQP6_9BURK</name>
<organism evidence="5">
    <name type="scientific">Polaromonas hydrogenivorans</name>
    <dbReference type="NCBI Taxonomy" id="335476"/>
    <lineage>
        <taxon>Bacteria</taxon>
        <taxon>Pseudomonadati</taxon>
        <taxon>Pseudomonadota</taxon>
        <taxon>Betaproteobacteria</taxon>
        <taxon>Burkholderiales</taxon>
        <taxon>Comamonadaceae</taxon>
        <taxon>Polaromonas</taxon>
    </lineage>
</organism>
<sequence>MKKAFSSMMRTLAVGGVMAAALSAGAAQIVVGQVAPLSGMEARQGRAYSIGIRLALNKANTAGGVNGNTFSLVSKDDGGRSDDTLAATRLLLSESRPLVLAGYFGDRSMADLAGSGLLGKEKIALVGYRVNEIRDEAPLVYSVRATLRDEVNKIVEHLATVGITRLGLFYPDGPGAAALIAAMEDVAKKKNVKLLVKGSYKPDSAKVAGTVIDAFVAAAPQAIIIASSGSAAADFIEKYRMNGGAAQLFAHSGADIEHISQRLGEEHMKGMSIAQVTPNPYKIAGPLSKEFIDTAAKTPDLGMPVSYAMMEGYIAGSVIVEAARRMGSKVSREGFVAALDSIDNLDLGGYKLGFKPGMRSGSKFVELTIVTATGRIRQ</sequence>
<dbReference type="AlphaFoldDB" id="A0AAU7LQP6"/>
<accession>A0AAU7LQP6</accession>
<gene>
    <name evidence="5" type="ORF">ABLV49_15790</name>
</gene>
<dbReference type="EMBL" id="CP157675">
    <property type="protein sequence ID" value="XBP69343.1"/>
    <property type="molecule type" value="Genomic_DNA"/>
</dbReference>
<dbReference type="RefSeq" id="WP_349277886.1">
    <property type="nucleotide sequence ID" value="NZ_CBCSCU010000003.1"/>
</dbReference>
<dbReference type="PANTHER" id="PTHR47235">
    <property type="entry name" value="BLR6548 PROTEIN"/>
    <property type="match status" value="1"/>
</dbReference>
<proteinExistence type="inferred from homology"/>
<keyword evidence="2 3" id="KW-0732">Signal</keyword>
<dbReference type="CDD" id="cd06326">
    <property type="entry name" value="PBP1_ABC_ligand_binding-like"/>
    <property type="match status" value="1"/>
</dbReference>
<evidence type="ECO:0000259" key="4">
    <source>
        <dbReference type="Pfam" id="PF13458"/>
    </source>
</evidence>
<evidence type="ECO:0000256" key="2">
    <source>
        <dbReference type="ARBA" id="ARBA00022729"/>
    </source>
</evidence>
<dbReference type="Pfam" id="PF13458">
    <property type="entry name" value="Peripla_BP_6"/>
    <property type="match status" value="1"/>
</dbReference>
<dbReference type="Gene3D" id="3.40.50.2300">
    <property type="match status" value="2"/>
</dbReference>
<dbReference type="InterPro" id="IPR028082">
    <property type="entry name" value="Peripla_BP_I"/>
</dbReference>
<feature type="chain" id="PRO_5043504371" evidence="3">
    <location>
        <begin position="27"/>
        <end position="378"/>
    </location>
</feature>
<feature type="domain" description="Leucine-binding protein" evidence="4">
    <location>
        <begin position="29"/>
        <end position="349"/>
    </location>
</feature>
<dbReference type="InterPro" id="IPR028081">
    <property type="entry name" value="Leu-bd"/>
</dbReference>
<reference evidence="5" key="1">
    <citation type="submission" date="2024-05" db="EMBL/GenBank/DDBJ databases">
        <authorList>
            <person name="Bunk B."/>
            <person name="Swiderski J."/>
            <person name="Sproer C."/>
            <person name="Thiel V."/>
        </authorList>
    </citation>
    <scope>NUCLEOTIDE SEQUENCE</scope>
    <source>
        <strain evidence="5">DSM 17735</strain>
    </source>
</reference>